<name>A0ABN2YQJ6_9ACTN</name>
<feature type="domain" description="HTH tetR-type" evidence="5">
    <location>
        <begin position="17"/>
        <end position="77"/>
    </location>
</feature>
<dbReference type="Pfam" id="PF16859">
    <property type="entry name" value="TetR_C_11"/>
    <property type="match status" value="1"/>
</dbReference>
<evidence type="ECO:0000256" key="4">
    <source>
        <dbReference type="PROSITE-ProRule" id="PRU00335"/>
    </source>
</evidence>
<dbReference type="Gene3D" id="1.10.357.10">
    <property type="entry name" value="Tetracycline Repressor, domain 2"/>
    <property type="match status" value="1"/>
</dbReference>
<dbReference type="InterPro" id="IPR050109">
    <property type="entry name" value="HTH-type_TetR-like_transc_reg"/>
</dbReference>
<dbReference type="InterPro" id="IPR036271">
    <property type="entry name" value="Tet_transcr_reg_TetR-rel_C_sf"/>
</dbReference>
<dbReference type="InterPro" id="IPR001647">
    <property type="entry name" value="HTH_TetR"/>
</dbReference>
<evidence type="ECO:0000256" key="1">
    <source>
        <dbReference type="ARBA" id="ARBA00023015"/>
    </source>
</evidence>
<keyword evidence="2 4" id="KW-0238">DNA-binding</keyword>
<reference evidence="6 7" key="1">
    <citation type="journal article" date="2019" name="Int. J. Syst. Evol. Microbiol.">
        <title>The Global Catalogue of Microorganisms (GCM) 10K type strain sequencing project: providing services to taxonomists for standard genome sequencing and annotation.</title>
        <authorList>
            <consortium name="The Broad Institute Genomics Platform"/>
            <consortium name="The Broad Institute Genome Sequencing Center for Infectious Disease"/>
            <person name="Wu L."/>
            <person name="Ma J."/>
        </authorList>
    </citation>
    <scope>NUCLEOTIDE SEQUENCE [LARGE SCALE GENOMIC DNA]</scope>
    <source>
        <strain evidence="6 7">JCM 15481</strain>
    </source>
</reference>
<evidence type="ECO:0000256" key="3">
    <source>
        <dbReference type="ARBA" id="ARBA00023163"/>
    </source>
</evidence>
<dbReference type="Pfam" id="PF00440">
    <property type="entry name" value="TetR_N"/>
    <property type="match status" value="1"/>
</dbReference>
<evidence type="ECO:0000259" key="5">
    <source>
        <dbReference type="PROSITE" id="PS50977"/>
    </source>
</evidence>
<keyword evidence="3" id="KW-0804">Transcription</keyword>
<keyword evidence="1" id="KW-0805">Transcription regulation</keyword>
<comment type="caution">
    <text evidence="6">The sequence shown here is derived from an EMBL/GenBank/DDBJ whole genome shotgun (WGS) entry which is preliminary data.</text>
</comment>
<dbReference type="RefSeq" id="WP_344291291.1">
    <property type="nucleotide sequence ID" value="NZ_BAAAPF010000134.1"/>
</dbReference>
<evidence type="ECO:0000313" key="7">
    <source>
        <dbReference type="Proteomes" id="UP001500443"/>
    </source>
</evidence>
<dbReference type="InterPro" id="IPR009057">
    <property type="entry name" value="Homeodomain-like_sf"/>
</dbReference>
<dbReference type="PROSITE" id="PS50977">
    <property type="entry name" value="HTH_TETR_2"/>
    <property type="match status" value="1"/>
</dbReference>
<dbReference type="PANTHER" id="PTHR30055">
    <property type="entry name" value="HTH-TYPE TRANSCRIPTIONAL REGULATOR RUTR"/>
    <property type="match status" value="1"/>
</dbReference>
<dbReference type="Gene3D" id="1.10.10.60">
    <property type="entry name" value="Homeodomain-like"/>
    <property type="match status" value="1"/>
</dbReference>
<keyword evidence="7" id="KW-1185">Reference proteome</keyword>
<proteinExistence type="predicted"/>
<dbReference type="EMBL" id="BAAAPF010000134">
    <property type="protein sequence ID" value="GAA2130953.1"/>
    <property type="molecule type" value="Genomic_DNA"/>
</dbReference>
<evidence type="ECO:0000313" key="6">
    <source>
        <dbReference type="EMBL" id="GAA2130953.1"/>
    </source>
</evidence>
<dbReference type="PANTHER" id="PTHR30055:SF230">
    <property type="entry name" value="TRANSCRIPTIONAL REGULATORY PROTEIN (PROBABLY TETR-FAMILY)-RELATED"/>
    <property type="match status" value="1"/>
</dbReference>
<dbReference type="SUPFAM" id="SSF46689">
    <property type="entry name" value="Homeodomain-like"/>
    <property type="match status" value="1"/>
</dbReference>
<dbReference type="SUPFAM" id="SSF48498">
    <property type="entry name" value="Tetracyclin repressor-like, C-terminal domain"/>
    <property type="match status" value="1"/>
</dbReference>
<sequence>MSHEPPSARRAGRPRSATADRAILDAARAVIAEAGWAGVTLGGVAARAGVAKTTLYRRWPGKNELVLDALADLFDSLRLPDHGSLARDVEGVVLQFAALLREPRTRGALMAVLAESTHDAALRERIRGSIVDRQKHLVLQGRERARARGELPVEQDAAAADRNADMIFDVIAGSVLHRLLVSAEPVTAAWATAFATLLTRGLAALTDPAAGPDPPGQ</sequence>
<gene>
    <name evidence="6" type="ORF">GCM10009802_39040</name>
</gene>
<feature type="DNA-binding region" description="H-T-H motif" evidence="4">
    <location>
        <begin position="40"/>
        <end position="59"/>
    </location>
</feature>
<protein>
    <submittedName>
        <fullName evidence="6">TetR/AcrR family transcriptional regulator</fullName>
    </submittedName>
</protein>
<dbReference type="InterPro" id="IPR011075">
    <property type="entry name" value="TetR_C"/>
</dbReference>
<evidence type="ECO:0000256" key="2">
    <source>
        <dbReference type="ARBA" id="ARBA00023125"/>
    </source>
</evidence>
<dbReference type="Proteomes" id="UP001500443">
    <property type="component" value="Unassembled WGS sequence"/>
</dbReference>
<dbReference type="PRINTS" id="PR00455">
    <property type="entry name" value="HTHTETR"/>
</dbReference>
<organism evidence="6 7">
    <name type="scientific">Streptomyces synnematoformans</name>
    <dbReference type="NCBI Taxonomy" id="415721"/>
    <lineage>
        <taxon>Bacteria</taxon>
        <taxon>Bacillati</taxon>
        <taxon>Actinomycetota</taxon>
        <taxon>Actinomycetes</taxon>
        <taxon>Kitasatosporales</taxon>
        <taxon>Streptomycetaceae</taxon>
        <taxon>Streptomyces</taxon>
    </lineage>
</organism>
<accession>A0ABN2YQJ6</accession>